<feature type="transmembrane region" description="Helical" evidence="1">
    <location>
        <begin position="49"/>
        <end position="70"/>
    </location>
</feature>
<feature type="transmembrane region" description="Helical" evidence="1">
    <location>
        <begin position="151"/>
        <end position="170"/>
    </location>
</feature>
<feature type="transmembrane region" description="Helical" evidence="1">
    <location>
        <begin position="310"/>
        <end position="326"/>
    </location>
</feature>
<evidence type="ECO:0000313" key="2">
    <source>
        <dbReference type="EMBL" id="KKN50622.1"/>
    </source>
</evidence>
<feature type="transmembrane region" description="Helical" evidence="1">
    <location>
        <begin position="271"/>
        <end position="290"/>
    </location>
</feature>
<organism evidence="2">
    <name type="scientific">marine sediment metagenome</name>
    <dbReference type="NCBI Taxonomy" id="412755"/>
    <lineage>
        <taxon>unclassified sequences</taxon>
        <taxon>metagenomes</taxon>
        <taxon>ecological metagenomes</taxon>
    </lineage>
</organism>
<feature type="transmembrane region" description="Helical" evidence="1">
    <location>
        <begin position="241"/>
        <end position="259"/>
    </location>
</feature>
<proteinExistence type="predicted"/>
<feature type="transmembrane region" description="Helical" evidence="1">
    <location>
        <begin position="128"/>
        <end position="146"/>
    </location>
</feature>
<keyword evidence="1" id="KW-1133">Transmembrane helix</keyword>
<sequence length="380" mass="43147">MQEAIQPKSTRFLSLDVFRGLTICLMIIVNTPGTGADFYPFLVHADWFGFTLADLVFPSFLFAMGNAMSFSIHKWTNVSSGFVWRKILKRTFLIFLFGFLMYWFPFVSHTADGAWELSPLSETRIMGVLQRIALCYFFASLIIYYFSKKTAAIISVIMLLGYWCLLYIFGTSGEELGTTTNAVLRLDLTLLGPDHIYKKDSIPFDPEGLLSTLPSIVNVLAGYLAGVYVQRRGKDIGGVSKLFIAGALLTLLALGWDLIFPFSKKLWTSSFALYTIGLDLAIMAVLIYAIEIKNLKFGLKFFDVFGKNPLFIYLFSELFYITLRLIPTSSGLDVFEWVSERIFQKLFPGSLGILVTAIVFMLLCWSLGWWLHKKRIYIKI</sequence>
<gene>
    <name evidence="2" type="ORF">LCGC14_0630880</name>
</gene>
<keyword evidence="1" id="KW-0472">Membrane</keyword>
<feature type="transmembrane region" description="Helical" evidence="1">
    <location>
        <begin position="91"/>
        <end position="108"/>
    </location>
</feature>
<keyword evidence="1" id="KW-0812">Transmembrane</keyword>
<accession>A0A0F9RLF4</accession>
<dbReference type="PANTHER" id="PTHR31061:SF24">
    <property type="entry name" value="LD22376P"/>
    <property type="match status" value="1"/>
</dbReference>
<dbReference type="PANTHER" id="PTHR31061">
    <property type="entry name" value="LD22376P"/>
    <property type="match status" value="1"/>
</dbReference>
<reference evidence="2" key="1">
    <citation type="journal article" date="2015" name="Nature">
        <title>Complex archaea that bridge the gap between prokaryotes and eukaryotes.</title>
        <authorList>
            <person name="Spang A."/>
            <person name="Saw J.H."/>
            <person name="Jorgensen S.L."/>
            <person name="Zaremba-Niedzwiedzka K."/>
            <person name="Martijn J."/>
            <person name="Lind A.E."/>
            <person name="van Eijk R."/>
            <person name="Schleper C."/>
            <person name="Guy L."/>
            <person name="Ettema T.J."/>
        </authorList>
    </citation>
    <scope>NUCLEOTIDE SEQUENCE</scope>
</reference>
<feature type="transmembrane region" description="Helical" evidence="1">
    <location>
        <begin position="346"/>
        <end position="371"/>
    </location>
</feature>
<comment type="caution">
    <text evidence="2">The sequence shown here is derived from an EMBL/GenBank/DDBJ whole genome shotgun (WGS) entry which is preliminary data.</text>
</comment>
<protein>
    <submittedName>
        <fullName evidence="2">Uncharacterized protein</fullName>
    </submittedName>
</protein>
<dbReference type="AlphaFoldDB" id="A0A0F9RLF4"/>
<evidence type="ECO:0000256" key="1">
    <source>
        <dbReference type="SAM" id="Phobius"/>
    </source>
</evidence>
<dbReference type="EMBL" id="LAZR01001103">
    <property type="protein sequence ID" value="KKN50622.1"/>
    <property type="molecule type" value="Genomic_DNA"/>
</dbReference>
<name>A0A0F9RLF4_9ZZZZ</name>
<feature type="transmembrane region" description="Helical" evidence="1">
    <location>
        <begin position="209"/>
        <end position="229"/>
    </location>
</feature>